<evidence type="ECO:0000256" key="1">
    <source>
        <dbReference type="SAM" id="MobiDB-lite"/>
    </source>
</evidence>
<gene>
    <name evidence="3" type="ORF">GXW74_22375</name>
</gene>
<dbReference type="EMBL" id="JAAEDL010000029">
    <property type="protein sequence ID" value="MBR0683249.1"/>
    <property type="molecule type" value="Genomic_DNA"/>
</dbReference>
<keyword evidence="4" id="KW-1185">Reference proteome</keyword>
<accession>A0A9X9XHR3</accession>
<dbReference type="InterPro" id="IPR012899">
    <property type="entry name" value="LTXXQ"/>
</dbReference>
<feature type="region of interest" description="Disordered" evidence="1">
    <location>
        <begin position="117"/>
        <end position="138"/>
    </location>
</feature>
<feature type="chain" id="PRO_5040967532" description="LTXXQ motif family protein" evidence="2">
    <location>
        <begin position="24"/>
        <end position="292"/>
    </location>
</feature>
<evidence type="ECO:0000313" key="4">
    <source>
        <dbReference type="Proteomes" id="UP001138709"/>
    </source>
</evidence>
<feature type="compositionally biased region" description="Gly residues" evidence="1">
    <location>
        <begin position="61"/>
        <end position="70"/>
    </location>
</feature>
<feature type="region of interest" description="Disordered" evidence="1">
    <location>
        <begin position="26"/>
        <end position="70"/>
    </location>
</feature>
<dbReference type="Proteomes" id="UP001138709">
    <property type="component" value="Unassembled WGS sequence"/>
</dbReference>
<sequence length="292" mass="29816">MSAYMTRGGAAVAALLLAWPVMAQQPPGADPHHPADAAAAPGAPAQPAPSTAAPAVPRPGPGGGMGMMGMMGGGQGGMPMMMGGGEGRPGMGMMSHHGGYGSPMNVIINVGPGIQVDVEDDDGRRGMGRRGMMRDGMPGMMGGGMPMRDMPGGPGAGMGPGGPMADQIHDLLAERFEGGLAFLRTELRVRPDQEAAWNAFATKIREAATRFRTARERISVPAAGAGLDQRLAAQEARLSAELERARACREAAAALLPALDDGQRRTVEALSWIIVPGAGPGPMARGMGGPAR</sequence>
<feature type="signal peptide" evidence="2">
    <location>
        <begin position="1"/>
        <end position="23"/>
    </location>
</feature>
<organism evidence="3 4">
    <name type="scientific">Neoroseomonas eburnea</name>
    <dbReference type="NCBI Taxonomy" id="1346889"/>
    <lineage>
        <taxon>Bacteria</taxon>
        <taxon>Pseudomonadati</taxon>
        <taxon>Pseudomonadota</taxon>
        <taxon>Alphaproteobacteria</taxon>
        <taxon>Acetobacterales</taxon>
        <taxon>Acetobacteraceae</taxon>
        <taxon>Neoroseomonas</taxon>
    </lineage>
</organism>
<protein>
    <recommendedName>
        <fullName evidence="5">LTXXQ motif family protein</fullName>
    </recommendedName>
</protein>
<dbReference type="GO" id="GO:0042597">
    <property type="term" value="C:periplasmic space"/>
    <property type="evidence" value="ECO:0007669"/>
    <property type="project" value="InterPro"/>
</dbReference>
<comment type="caution">
    <text evidence="3">The sequence shown here is derived from an EMBL/GenBank/DDBJ whole genome shotgun (WGS) entry which is preliminary data.</text>
</comment>
<keyword evidence="2" id="KW-0732">Signal</keyword>
<reference evidence="3" key="2">
    <citation type="journal article" date="2021" name="Syst. Appl. Microbiol.">
        <title>Roseomonas hellenica sp. nov., isolated from roots of wild-growing Alkanna tinctoria.</title>
        <authorList>
            <person name="Rat A."/>
            <person name="Naranjo H.D."/>
            <person name="Lebbe L."/>
            <person name="Cnockaert M."/>
            <person name="Krigas N."/>
            <person name="Grigoriadou K."/>
            <person name="Maloupa E."/>
            <person name="Willems A."/>
        </authorList>
    </citation>
    <scope>NUCLEOTIDE SEQUENCE</scope>
    <source>
        <strain evidence="3">LMG 31228</strain>
    </source>
</reference>
<name>A0A9X9XHR3_9PROT</name>
<evidence type="ECO:0000256" key="2">
    <source>
        <dbReference type="SAM" id="SignalP"/>
    </source>
</evidence>
<dbReference type="AlphaFoldDB" id="A0A9X9XHR3"/>
<reference evidence="3" key="1">
    <citation type="submission" date="2020-01" db="EMBL/GenBank/DDBJ databases">
        <authorList>
            <person name="Rat A."/>
        </authorList>
    </citation>
    <scope>NUCLEOTIDE SEQUENCE</scope>
    <source>
        <strain evidence="3">LMG 31228</strain>
    </source>
</reference>
<proteinExistence type="predicted"/>
<dbReference type="Pfam" id="PF07813">
    <property type="entry name" value="LTXXQ"/>
    <property type="match status" value="1"/>
</dbReference>
<evidence type="ECO:0008006" key="5">
    <source>
        <dbReference type="Google" id="ProtNLM"/>
    </source>
</evidence>
<dbReference type="RefSeq" id="WP_211848820.1">
    <property type="nucleotide sequence ID" value="NZ_JAAEDL010000029.1"/>
</dbReference>
<evidence type="ECO:0000313" key="3">
    <source>
        <dbReference type="EMBL" id="MBR0683249.1"/>
    </source>
</evidence>
<feature type="compositionally biased region" description="Low complexity" evidence="1">
    <location>
        <begin position="36"/>
        <end position="55"/>
    </location>
</feature>